<dbReference type="Proteomes" id="UP000306628">
    <property type="component" value="Unassembled WGS sequence"/>
</dbReference>
<accession>A0A5S4G4A9</accession>
<feature type="region of interest" description="Disordered" evidence="1">
    <location>
        <begin position="1"/>
        <end position="47"/>
    </location>
</feature>
<name>A0A5S4G4A9_9ACTN</name>
<comment type="caution">
    <text evidence="2">The sequence shown here is derived from an EMBL/GenBank/DDBJ whole genome shotgun (WGS) entry which is preliminary data.</text>
</comment>
<dbReference type="EMBL" id="VCKX01000159">
    <property type="protein sequence ID" value="TMR27779.1"/>
    <property type="molecule type" value="Genomic_DNA"/>
</dbReference>
<proteinExistence type="predicted"/>
<feature type="compositionally biased region" description="Low complexity" evidence="1">
    <location>
        <begin position="82"/>
        <end position="100"/>
    </location>
</feature>
<evidence type="ECO:0000313" key="3">
    <source>
        <dbReference type="Proteomes" id="UP000306628"/>
    </source>
</evidence>
<evidence type="ECO:0000256" key="1">
    <source>
        <dbReference type="SAM" id="MobiDB-lite"/>
    </source>
</evidence>
<dbReference type="AlphaFoldDB" id="A0A5S4G4A9"/>
<reference evidence="2 3" key="1">
    <citation type="submission" date="2019-05" db="EMBL/GenBank/DDBJ databases">
        <title>Draft genome sequence of Nonomuraea zeae DSM 100528.</title>
        <authorList>
            <person name="Saricaoglu S."/>
            <person name="Isik K."/>
        </authorList>
    </citation>
    <scope>NUCLEOTIDE SEQUENCE [LARGE SCALE GENOMIC DNA]</scope>
    <source>
        <strain evidence="2 3">DSM 100528</strain>
    </source>
</reference>
<feature type="region of interest" description="Disordered" evidence="1">
    <location>
        <begin position="77"/>
        <end position="125"/>
    </location>
</feature>
<evidence type="ECO:0000313" key="2">
    <source>
        <dbReference type="EMBL" id="TMR27779.1"/>
    </source>
</evidence>
<gene>
    <name evidence="2" type="ORF">ETD85_38055</name>
</gene>
<feature type="compositionally biased region" description="Pro residues" evidence="1">
    <location>
        <begin position="101"/>
        <end position="125"/>
    </location>
</feature>
<sequence>MPHRIPTVARDPTPGETPLPASPARFRPRDRRWLSSGRSRSCAKQHRTRVEAFSHCGSDRPELITLDDEQVAAARRWRRSTPARARLGQESAVAPAAGRRPWPPPGAVPPRWPGSRPPPGRPRPP</sequence>
<organism evidence="2 3">
    <name type="scientific">Nonomuraea zeae</name>
    <dbReference type="NCBI Taxonomy" id="1642303"/>
    <lineage>
        <taxon>Bacteria</taxon>
        <taxon>Bacillati</taxon>
        <taxon>Actinomycetota</taxon>
        <taxon>Actinomycetes</taxon>
        <taxon>Streptosporangiales</taxon>
        <taxon>Streptosporangiaceae</taxon>
        <taxon>Nonomuraea</taxon>
    </lineage>
</organism>
<keyword evidence="3" id="KW-1185">Reference proteome</keyword>
<protein>
    <submittedName>
        <fullName evidence="2">Uncharacterized protein</fullName>
    </submittedName>
</protein>